<sequence>MDFVTSALLASWIAIALLAFVVAGLVRQVHQLSRAGTGPAGAPARRAGIEPGRPAPRIGELAGTGRPAVLLFLSDTCRTCDEVLEAAEGWAGRAGGEGPAVRAVYAEQSVTASGSAVPVLAGRVDLFEEYDALATPYAVIVDAAGRVARSEPVGSSSALLELLDSELPGPVRSS</sequence>
<organism evidence="2 3">
    <name type="scientific">Streptomyces daqingensis</name>
    <dbReference type="NCBI Taxonomy" id="1472640"/>
    <lineage>
        <taxon>Bacteria</taxon>
        <taxon>Bacillati</taxon>
        <taxon>Actinomycetota</taxon>
        <taxon>Actinomycetes</taxon>
        <taxon>Kitasatosporales</taxon>
        <taxon>Streptomycetaceae</taxon>
        <taxon>Streptomyces</taxon>
    </lineage>
</organism>
<dbReference type="EMBL" id="BMMP01000003">
    <property type="protein sequence ID" value="GGO45087.1"/>
    <property type="molecule type" value="Genomic_DNA"/>
</dbReference>
<dbReference type="Proteomes" id="UP000631535">
    <property type="component" value="Unassembled WGS sequence"/>
</dbReference>
<accession>A0ABQ2M0C6</accession>
<keyword evidence="1" id="KW-0472">Membrane</keyword>
<evidence type="ECO:0000313" key="2">
    <source>
        <dbReference type="EMBL" id="GGO45087.1"/>
    </source>
</evidence>
<evidence type="ECO:0000313" key="3">
    <source>
        <dbReference type="Proteomes" id="UP000631535"/>
    </source>
</evidence>
<proteinExistence type="predicted"/>
<evidence type="ECO:0000256" key="1">
    <source>
        <dbReference type="SAM" id="Phobius"/>
    </source>
</evidence>
<keyword evidence="1" id="KW-1133">Transmembrane helix</keyword>
<reference evidence="3" key="1">
    <citation type="journal article" date="2019" name="Int. J. Syst. Evol. Microbiol.">
        <title>The Global Catalogue of Microorganisms (GCM) 10K type strain sequencing project: providing services to taxonomists for standard genome sequencing and annotation.</title>
        <authorList>
            <consortium name="The Broad Institute Genomics Platform"/>
            <consortium name="The Broad Institute Genome Sequencing Center for Infectious Disease"/>
            <person name="Wu L."/>
            <person name="Ma J."/>
        </authorList>
    </citation>
    <scope>NUCLEOTIDE SEQUENCE [LARGE SCALE GENOMIC DNA]</scope>
    <source>
        <strain evidence="3">CGMCC 4.7178</strain>
    </source>
</reference>
<dbReference type="SUPFAM" id="SSF52833">
    <property type="entry name" value="Thioredoxin-like"/>
    <property type="match status" value="1"/>
</dbReference>
<keyword evidence="1" id="KW-0812">Transmembrane</keyword>
<feature type="transmembrane region" description="Helical" evidence="1">
    <location>
        <begin position="6"/>
        <end position="26"/>
    </location>
</feature>
<dbReference type="RefSeq" id="WP_189036019.1">
    <property type="nucleotide sequence ID" value="NZ_BMMP01000003.1"/>
</dbReference>
<comment type="caution">
    <text evidence="2">The sequence shown here is derived from an EMBL/GenBank/DDBJ whole genome shotgun (WGS) entry which is preliminary data.</text>
</comment>
<protein>
    <recommendedName>
        <fullName evidence="4">Thioredoxin domain-containing protein</fullName>
    </recommendedName>
</protein>
<dbReference type="InterPro" id="IPR036249">
    <property type="entry name" value="Thioredoxin-like_sf"/>
</dbReference>
<gene>
    <name evidence="2" type="ORF">GCM10012287_12140</name>
</gene>
<evidence type="ECO:0008006" key="4">
    <source>
        <dbReference type="Google" id="ProtNLM"/>
    </source>
</evidence>
<keyword evidence="3" id="KW-1185">Reference proteome</keyword>
<name>A0ABQ2M0C6_9ACTN</name>